<keyword evidence="6" id="KW-0472">Membrane</keyword>
<dbReference type="CDD" id="cd12912">
    <property type="entry name" value="PDC2_MCP_like"/>
    <property type="match status" value="1"/>
</dbReference>
<reference evidence="9 10" key="2">
    <citation type="journal article" date="2011" name="ISME J.">
        <title>RNA-seq reveals cooperative metabolic interactions between two termite-gut spirochete species in co-culture.</title>
        <authorList>
            <person name="Rosenthal A.Z."/>
            <person name="Matson E.G."/>
            <person name="Eldar A."/>
            <person name="Leadbetter J.R."/>
        </authorList>
    </citation>
    <scope>NUCLEOTIDE SEQUENCE [LARGE SCALE GENOMIC DNA]</scope>
    <source>
        <strain evidence="10">ATCC BAA-888 / DSM 13862 / ZAS-9</strain>
    </source>
</reference>
<feature type="transmembrane region" description="Helical" evidence="6">
    <location>
        <begin position="281"/>
        <end position="308"/>
    </location>
</feature>
<dbReference type="Gene3D" id="3.30.565.10">
    <property type="entry name" value="Histidine kinase-like ATPase, C-terminal domain"/>
    <property type="match status" value="1"/>
</dbReference>
<organism evidence="9 10">
    <name type="scientific">Leadbettera azotonutricia (strain ATCC BAA-888 / DSM 13862 / ZAS-9)</name>
    <name type="common">Treponema azotonutricium</name>
    <dbReference type="NCBI Taxonomy" id="545695"/>
    <lineage>
        <taxon>Bacteria</taxon>
        <taxon>Pseudomonadati</taxon>
        <taxon>Spirochaetota</taxon>
        <taxon>Spirochaetia</taxon>
        <taxon>Spirochaetales</taxon>
        <taxon>Breznakiellaceae</taxon>
        <taxon>Leadbettera</taxon>
    </lineage>
</organism>
<dbReference type="CDD" id="cd17546">
    <property type="entry name" value="REC_hyHK_CKI1_RcsC-like"/>
    <property type="match status" value="2"/>
</dbReference>
<dbReference type="KEGG" id="taz:TREAZ_2170"/>
<comment type="catalytic activity">
    <reaction evidence="1">
        <text>ATP + protein L-histidine = ADP + protein N-phospho-L-histidine.</text>
        <dbReference type="EC" id="2.7.13.3"/>
    </reaction>
</comment>
<dbReference type="CDD" id="cd16922">
    <property type="entry name" value="HATPase_EvgS-ArcB-TorS-like"/>
    <property type="match status" value="1"/>
</dbReference>
<dbReference type="Pfam" id="PF00072">
    <property type="entry name" value="Response_reg"/>
    <property type="match status" value="2"/>
</dbReference>
<evidence type="ECO:0000256" key="5">
    <source>
        <dbReference type="PROSITE-ProRule" id="PRU00169"/>
    </source>
</evidence>
<feature type="modified residue" description="4-aspartylphosphate" evidence="5">
    <location>
        <position position="629"/>
    </location>
</feature>
<feature type="modified residue" description="4-aspartylphosphate" evidence="5">
    <location>
        <position position="776"/>
    </location>
</feature>
<keyword evidence="10" id="KW-1185">Reference proteome</keyword>
<name>F5Y8T7_LEAAZ</name>
<accession>F5Y8T7</accession>
<evidence type="ECO:0000313" key="9">
    <source>
        <dbReference type="EMBL" id="AEF80679.1"/>
    </source>
</evidence>
<evidence type="ECO:0000256" key="6">
    <source>
        <dbReference type="SAM" id="Phobius"/>
    </source>
</evidence>
<keyword evidence="6" id="KW-0812">Transmembrane</keyword>
<dbReference type="Pfam" id="PF00512">
    <property type="entry name" value="HisKA"/>
    <property type="match status" value="1"/>
</dbReference>
<dbReference type="AlphaFoldDB" id="F5Y8T7"/>
<sequence>MSIRIKIVLIIASIVALITASSFVISLYFDRLHLVETIKSDMTVVSRIAEKLVATNLRLMKIEADVAAAEILKAAMNDAASSEGQILKMALTDQAQEHNYLSLAILSSRGAVASYGFPVPGQDFVRSAYARRAFVGERVITTTELDPGGELVIRICVPMGSRILVATLPGMILSDILDDFRIWNSGNILLLDGEGVIIANIRPFLVEERHILLDVMDPGPEGEEREGFIRGIRTGEAGAGIYSYGGVPRVGAYMPVSGSDDWTLIVAAPIDESPGAMNRNILLISAAIFMSLGILAAFVAANFIVIPFKKIQEQNVRLAELRETAESASRAKGDFLSNMSHEMRTPMNAIIGMTSIAKTSHAIERKDYCLSKIEDASTHLLGVINDILDMSKIEANKFDLSPVEFNFEKMLQKTVNVISFRVDQKQQKFRVRVDKNIPPFLIADDQRLTQVIANLLSNAVKFTPERGSVWLDAKWIGEQDGICTIEISVTDSGIGISAEQQAKLFTSFTQAESATSRKFGGTGLGLAISKRIVEMMNGRIWIESELGKGSAFIFTIEAVKVSKAATAPEIPVTDRKSFKVLAVDDDPETREYFGEIMLHYGFTCDLASGAEEAQGLIEKNGPYSLYFIDYKMPGINGIELSKWIKERETQEAASPPKKTVVIMISATEWSMIENEAKNAGVEHFLSKPFFPSSIVDYINEYLGLDHHLAQKKEADDDSGCFEGFCILLAEDVQINREIVLALLEPTALVIDCASNGVEALKMFSEAPDKYAMIFMDVQMPEMDGLEATRCIRAFEEKRFEGMASAKRVPIVAMTANVFREDIERCLASGMNDHVGKPIDISEVMRKLRQYLNAAQRV</sequence>
<dbReference type="STRING" id="545695.TREAZ_2170"/>
<dbReference type="Gene3D" id="3.30.450.20">
    <property type="entry name" value="PAS domain"/>
    <property type="match status" value="1"/>
</dbReference>
<gene>
    <name evidence="9" type="ordered locus">TREAZ_2170</name>
</gene>
<dbReference type="PROSITE" id="PS50110">
    <property type="entry name" value="RESPONSE_REGULATORY"/>
    <property type="match status" value="2"/>
</dbReference>
<dbReference type="InterPro" id="IPR004358">
    <property type="entry name" value="Sig_transdc_His_kin-like_C"/>
</dbReference>
<evidence type="ECO:0000256" key="2">
    <source>
        <dbReference type="ARBA" id="ARBA00012438"/>
    </source>
</evidence>
<evidence type="ECO:0000313" key="10">
    <source>
        <dbReference type="Proteomes" id="UP000009222"/>
    </source>
</evidence>
<dbReference type="Pfam" id="PF02518">
    <property type="entry name" value="HATPase_c"/>
    <property type="match status" value="1"/>
</dbReference>
<keyword evidence="9" id="KW-0418">Kinase</keyword>
<dbReference type="InterPro" id="IPR036890">
    <property type="entry name" value="HATPase_C_sf"/>
</dbReference>
<evidence type="ECO:0000256" key="4">
    <source>
        <dbReference type="ARBA" id="ARBA00023012"/>
    </source>
</evidence>
<dbReference type="eggNOG" id="COG4251">
    <property type="taxonomic scope" value="Bacteria"/>
</dbReference>
<dbReference type="eggNOG" id="COG0642">
    <property type="taxonomic scope" value="Bacteria"/>
</dbReference>
<feature type="domain" description="Response regulatory" evidence="8">
    <location>
        <begin position="579"/>
        <end position="702"/>
    </location>
</feature>
<evidence type="ECO:0000256" key="3">
    <source>
        <dbReference type="ARBA" id="ARBA00022553"/>
    </source>
</evidence>
<dbReference type="EC" id="2.7.13.3" evidence="2"/>
<keyword evidence="6" id="KW-1133">Transmembrane helix</keyword>
<dbReference type="SMART" id="SM00448">
    <property type="entry name" value="REC"/>
    <property type="match status" value="2"/>
</dbReference>
<dbReference type="GO" id="GO:0000155">
    <property type="term" value="F:phosphorelay sensor kinase activity"/>
    <property type="evidence" value="ECO:0007669"/>
    <property type="project" value="InterPro"/>
</dbReference>
<reference evidence="10" key="1">
    <citation type="submission" date="2009-12" db="EMBL/GenBank/DDBJ databases">
        <title>Complete sequence of Treponema azotonutricium strain ZAS-9.</title>
        <authorList>
            <person name="Tetu S.G."/>
            <person name="Matson E."/>
            <person name="Ren Q."/>
            <person name="Seshadri R."/>
            <person name="Elbourne L."/>
            <person name="Hassan K.A."/>
            <person name="Durkin A."/>
            <person name="Radune D."/>
            <person name="Mohamoud Y."/>
            <person name="Shay R."/>
            <person name="Jin S."/>
            <person name="Zhang X."/>
            <person name="Lucey K."/>
            <person name="Ballor N.R."/>
            <person name="Ottesen E."/>
            <person name="Rosenthal R."/>
            <person name="Allen A."/>
            <person name="Leadbetter J.R."/>
            <person name="Paulsen I.T."/>
        </authorList>
    </citation>
    <scope>NUCLEOTIDE SEQUENCE [LARGE SCALE GENOMIC DNA]</scope>
    <source>
        <strain evidence="10">ATCC BAA-888 / DSM 13862 / ZAS-9</strain>
    </source>
</reference>
<evidence type="ECO:0000259" key="8">
    <source>
        <dbReference type="PROSITE" id="PS50110"/>
    </source>
</evidence>
<dbReference type="Gene3D" id="1.10.287.130">
    <property type="match status" value="1"/>
</dbReference>
<dbReference type="SMART" id="SM00387">
    <property type="entry name" value="HATPase_c"/>
    <property type="match status" value="1"/>
</dbReference>
<dbReference type="PRINTS" id="PR00344">
    <property type="entry name" value="BCTRLSENSOR"/>
</dbReference>
<dbReference type="PANTHER" id="PTHR45339">
    <property type="entry name" value="HYBRID SIGNAL TRANSDUCTION HISTIDINE KINASE J"/>
    <property type="match status" value="1"/>
</dbReference>
<keyword evidence="4" id="KW-0902">Two-component regulatory system</keyword>
<dbReference type="Proteomes" id="UP000009222">
    <property type="component" value="Chromosome"/>
</dbReference>
<dbReference type="InterPro" id="IPR001789">
    <property type="entry name" value="Sig_transdc_resp-reg_receiver"/>
</dbReference>
<dbReference type="InterPro" id="IPR005467">
    <property type="entry name" value="His_kinase_dom"/>
</dbReference>
<dbReference type="PROSITE" id="PS50109">
    <property type="entry name" value="HIS_KIN"/>
    <property type="match status" value="1"/>
</dbReference>
<dbReference type="InterPro" id="IPR003661">
    <property type="entry name" value="HisK_dim/P_dom"/>
</dbReference>
<dbReference type="InParanoid" id="F5Y8T7"/>
<dbReference type="SUPFAM" id="SSF55874">
    <property type="entry name" value="ATPase domain of HSP90 chaperone/DNA topoisomerase II/histidine kinase"/>
    <property type="match status" value="1"/>
</dbReference>
<dbReference type="EMBL" id="CP001841">
    <property type="protein sequence ID" value="AEF80679.1"/>
    <property type="molecule type" value="Genomic_DNA"/>
</dbReference>
<dbReference type="SUPFAM" id="SSF47384">
    <property type="entry name" value="Homodimeric domain of signal transducing histidine kinase"/>
    <property type="match status" value="1"/>
</dbReference>
<dbReference type="InterPro" id="IPR011006">
    <property type="entry name" value="CheY-like_superfamily"/>
</dbReference>
<dbReference type="CDD" id="cd00082">
    <property type="entry name" value="HisKA"/>
    <property type="match status" value="1"/>
</dbReference>
<evidence type="ECO:0000259" key="7">
    <source>
        <dbReference type="PROSITE" id="PS50109"/>
    </source>
</evidence>
<dbReference type="Gene3D" id="3.40.50.2300">
    <property type="match status" value="2"/>
</dbReference>
<dbReference type="SMART" id="SM00388">
    <property type="entry name" value="HisKA"/>
    <property type="match status" value="1"/>
</dbReference>
<dbReference type="RefSeq" id="WP_015709881.1">
    <property type="nucleotide sequence ID" value="NC_015577.1"/>
</dbReference>
<dbReference type="FunCoup" id="F5Y8T7">
    <property type="interactions" value="303"/>
</dbReference>
<keyword evidence="3 5" id="KW-0597">Phosphoprotein</keyword>
<dbReference type="SUPFAM" id="SSF52172">
    <property type="entry name" value="CheY-like"/>
    <property type="match status" value="2"/>
</dbReference>
<feature type="domain" description="Response regulatory" evidence="8">
    <location>
        <begin position="725"/>
        <end position="851"/>
    </location>
</feature>
<dbReference type="PANTHER" id="PTHR45339:SF1">
    <property type="entry name" value="HYBRID SIGNAL TRANSDUCTION HISTIDINE KINASE J"/>
    <property type="match status" value="1"/>
</dbReference>
<proteinExistence type="predicted"/>
<protein>
    <recommendedName>
        <fullName evidence="2">histidine kinase</fullName>
        <ecNumber evidence="2">2.7.13.3</ecNumber>
    </recommendedName>
</protein>
<dbReference type="FunFam" id="3.30.565.10:FF:000010">
    <property type="entry name" value="Sensor histidine kinase RcsC"/>
    <property type="match status" value="1"/>
</dbReference>
<dbReference type="InterPro" id="IPR036097">
    <property type="entry name" value="HisK_dim/P_sf"/>
</dbReference>
<feature type="transmembrane region" description="Helical" evidence="6">
    <location>
        <begin position="7"/>
        <end position="29"/>
    </location>
</feature>
<feature type="domain" description="Histidine kinase" evidence="7">
    <location>
        <begin position="338"/>
        <end position="560"/>
    </location>
</feature>
<dbReference type="HOGENOM" id="CLU_000445_114_21_12"/>
<keyword evidence="9" id="KW-0808">Transferase</keyword>
<evidence type="ECO:0000256" key="1">
    <source>
        <dbReference type="ARBA" id="ARBA00000085"/>
    </source>
</evidence>
<dbReference type="InterPro" id="IPR003594">
    <property type="entry name" value="HATPase_dom"/>
</dbReference>